<protein>
    <submittedName>
        <fullName evidence="2">NACHT domain-containing protein</fullName>
    </submittedName>
</protein>
<dbReference type="InterPro" id="IPR027417">
    <property type="entry name" value="P-loop_NTPase"/>
</dbReference>
<dbReference type="Pfam" id="PF05729">
    <property type="entry name" value="NACHT"/>
    <property type="match status" value="1"/>
</dbReference>
<dbReference type="EMBL" id="PVWG01000001">
    <property type="protein sequence ID" value="PSB21943.1"/>
    <property type="molecule type" value="Genomic_DNA"/>
</dbReference>
<organism evidence="2 3">
    <name type="scientific">Phormidesmis priestleyi ULC007</name>
    <dbReference type="NCBI Taxonomy" id="1920490"/>
    <lineage>
        <taxon>Bacteria</taxon>
        <taxon>Bacillati</taxon>
        <taxon>Cyanobacteriota</taxon>
        <taxon>Cyanophyceae</taxon>
        <taxon>Leptolyngbyales</taxon>
        <taxon>Leptolyngbyaceae</taxon>
        <taxon>Phormidesmis</taxon>
    </lineage>
</organism>
<dbReference type="Gene3D" id="3.40.50.300">
    <property type="entry name" value="P-loop containing nucleotide triphosphate hydrolases"/>
    <property type="match status" value="1"/>
</dbReference>
<evidence type="ECO:0000259" key="1">
    <source>
        <dbReference type="PROSITE" id="PS50837"/>
    </source>
</evidence>
<keyword evidence="3" id="KW-1185">Reference proteome</keyword>
<dbReference type="STRING" id="1920490.GCA_001895925_00653"/>
<reference evidence="2 3" key="1">
    <citation type="submission" date="2018-02" db="EMBL/GenBank/DDBJ databases">
        <authorList>
            <person name="Cohen D.B."/>
            <person name="Kent A.D."/>
        </authorList>
    </citation>
    <scope>NUCLEOTIDE SEQUENCE [LARGE SCALE GENOMIC DNA]</scope>
    <source>
        <strain evidence="2 3">ULC007</strain>
    </source>
</reference>
<gene>
    <name evidence="2" type="ORF">C7B65_00530</name>
</gene>
<dbReference type="Pfam" id="PF22727">
    <property type="entry name" value="NCH2"/>
    <property type="match status" value="1"/>
</dbReference>
<sequence>MMERMGRSLQASAIGIVRANKAALVFARKADLADELEISRSTLQKFFSGRPIGRENFHQICQRLKLDWRTIADLPNGLIEPDADPSACEDTSDEDLETLVQSIKQQGRASIQTQCSTIRVLDMSQPIALKDIYTHINILERISGRRRISLDELLKGLAEEPLDRPFLRNVSETRVDGLEAVNRFDKLIVLGRPGVGKTTFLKYLALQCSLGEFQVQRVPMFISIKDFAEMPKRSGLLDYINQQIVGYGNSSLRVADSLLQNGRMLILLDGLDEVKGQDSKWVVQEVQRFSMQYPLNQFVMTCRIATHEYTFEKFTEVEVADFNQSQVSAFVHHWFANKNPALGDWVIEKLQLPGNRSVRELATNPLLLTLLCLIFEDCGESPLNQCELYKEGLEILLKKWDSKRNIEREQVYRKLSLQHKEALLSRIAWLTFNRGDYFFGKGELKRHISDYLSQLSDTEALLKPVHFDSEAVLKSIEAQHGILVERARGIYSFSHLSFHEYFAARELVDSATPPALETSLKTLMKHLNDPRWREVFLLTAGMMHQPTQLLTLMKQQINHLLEDFQLQQCLLWISQKSASISALYQPVVVRAFYLDLEMARLLNSDRLLNLALGLESSLTRQLNPEMALDLALDRALSLTSQITNIADPMNAMTRALNRAIARADNLDPSKTSALTDGLQQLKDQLPEPQVFSDWWHEHEQTWTEQLRMTLISCRDLGHEWQFNPLQMQKLKQYYAACGLLIDCLNSVTNLTLDERVAIEQDFLQPVSQLRHREEYEIA</sequence>
<evidence type="ECO:0000313" key="3">
    <source>
        <dbReference type="Proteomes" id="UP000238634"/>
    </source>
</evidence>
<dbReference type="PROSITE" id="PS50837">
    <property type="entry name" value="NACHT"/>
    <property type="match status" value="1"/>
</dbReference>
<dbReference type="SUPFAM" id="SSF52540">
    <property type="entry name" value="P-loop containing nucleoside triphosphate hydrolases"/>
    <property type="match status" value="1"/>
</dbReference>
<dbReference type="InterPro" id="IPR007111">
    <property type="entry name" value="NACHT_NTPase"/>
</dbReference>
<feature type="domain" description="NACHT" evidence="1">
    <location>
        <begin position="185"/>
        <end position="274"/>
    </location>
</feature>
<reference evidence="2 3" key="2">
    <citation type="submission" date="2018-03" db="EMBL/GenBank/DDBJ databases">
        <title>The ancient ancestry and fast evolution of plastids.</title>
        <authorList>
            <person name="Moore K.R."/>
            <person name="Magnabosco C."/>
            <person name="Momper L."/>
            <person name="Gold D.A."/>
            <person name="Bosak T."/>
            <person name="Fournier G.P."/>
        </authorList>
    </citation>
    <scope>NUCLEOTIDE SEQUENCE [LARGE SCALE GENOMIC DNA]</scope>
    <source>
        <strain evidence="2 3">ULC007</strain>
    </source>
</reference>
<proteinExistence type="predicted"/>
<accession>A0A2T1DN74</accession>
<dbReference type="CDD" id="cd01120">
    <property type="entry name" value="RecA-like_superfamily"/>
    <property type="match status" value="1"/>
</dbReference>
<comment type="caution">
    <text evidence="2">The sequence shown here is derived from an EMBL/GenBank/DDBJ whole genome shotgun (WGS) entry which is preliminary data.</text>
</comment>
<dbReference type="PANTHER" id="PTHR46844">
    <property type="entry name" value="SLR5058 PROTEIN"/>
    <property type="match status" value="1"/>
</dbReference>
<dbReference type="PANTHER" id="PTHR46844:SF1">
    <property type="entry name" value="SLR5058 PROTEIN"/>
    <property type="match status" value="1"/>
</dbReference>
<dbReference type="InterPro" id="IPR054501">
    <property type="entry name" value="NCH2"/>
</dbReference>
<dbReference type="Proteomes" id="UP000238634">
    <property type="component" value="Unassembled WGS sequence"/>
</dbReference>
<name>A0A2T1DN74_9CYAN</name>
<dbReference type="AlphaFoldDB" id="A0A2T1DN74"/>
<dbReference type="OrthoDB" id="448481at2"/>
<evidence type="ECO:0000313" key="2">
    <source>
        <dbReference type="EMBL" id="PSB21943.1"/>
    </source>
</evidence>
<dbReference type="RefSeq" id="WP_073068966.1">
    <property type="nucleotide sequence ID" value="NZ_MPPI01000001.1"/>
</dbReference>